<evidence type="ECO:0000256" key="1">
    <source>
        <dbReference type="ARBA" id="ARBA00004651"/>
    </source>
</evidence>
<feature type="domain" description="MacB-like periplasmic core" evidence="9">
    <location>
        <begin position="21"/>
        <end position="247"/>
    </location>
</feature>
<reference evidence="10 11" key="1">
    <citation type="journal article" date="2016" name="Nat. Commun.">
        <title>Thousands of microbial genomes shed light on interconnected biogeochemical processes in an aquifer system.</title>
        <authorList>
            <person name="Anantharaman K."/>
            <person name="Brown C.T."/>
            <person name="Hug L.A."/>
            <person name="Sharon I."/>
            <person name="Castelle C.J."/>
            <person name="Probst A.J."/>
            <person name="Thomas B.C."/>
            <person name="Singh A."/>
            <person name="Wilkins M.J."/>
            <person name="Karaoz U."/>
            <person name="Brodie E.L."/>
            <person name="Williams K.H."/>
            <person name="Hubbard S.S."/>
            <person name="Banfield J.F."/>
        </authorList>
    </citation>
    <scope>NUCLEOTIDE SEQUENCE [LARGE SCALE GENOMIC DNA]</scope>
</reference>
<feature type="transmembrane region" description="Helical" evidence="7">
    <location>
        <begin position="284"/>
        <end position="310"/>
    </location>
</feature>
<feature type="domain" description="ABC3 transporter permease C-terminal" evidence="8">
    <location>
        <begin position="288"/>
        <end position="407"/>
    </location>
</feature>
<dbReference type="InterPro" id="IPR003838">
    <property type="entry name" value="ABC3_permease_C"/>
</dbReference>
<evidence type="ECO:0000259" key="8">
    <source>
        <dbReference type="Pfam" id="PF02687"/>
    </source>
</evidence>
<accession>A0A1G2KQH5</accession>
<evidence type="ECO:0000256" key="5">
    <source>
        <dbReference type="ARBA" id="ARBA00023136"/>
    </source>
</evidence>
<evidence type="ECO:0000256" key="6">
    <source>
        <dbReference type="ARBA" id="ARBA00038076"/>
    </source>
</evidence>
<evidence type="ECO:0000256" key="7">
    <source>
        <dbReference type="SAM" id="Phobius"/>
    </source>
</evidence>
<evidence type="ECO:0000256" key="2">
    <source>
        <dbReference type="ARBA" id="ARBA00022475"/>
    </source>
</evidence>
<name>A0A1G2KQH5_9BACT</name>
<protein>
    <recommendedName>
        <fullName evidence="12">Multidrug ABC transporter substrate-binding protein</fullName>
    </recommendedName>
</protein>
<dbReference type="EMBL" id="MHQL01000058">
    <property type="protein sequence ID" value="OHA01613.1"/>
    <property type="molecule type" value="Genomic_DNA"/>
</dbReference>
<evidence type="ECO:0000313" key="10">
    <source>
        <dbReference type="EMBL" id="OHA01613.1"/>
    </source>
</evidence>
<evidence type="ECO:0008006" key="12">
    <source>
        <dbReference type="Google" id="ProtNLM"/>
    </source>
</evidence>
<dbReference type="Pfam" id="PF02687">
    <property type="entry name" value="FtsX"/>
    <property type="match status" value="1"/>
</dbReference>
<keyword evidence="5 7" id="KW-0472">Membrane</keyword>
<dbReference type="Pfam" id="PF12704">
    <property type="entry name" value="MacB_PCD"/>
    <property type="match status" value="1"/>
</dbReference>
<evidence type="ECO:0000313" key="11">
    <source>
        <dbReference type="Proteomes" id="UP000177811"/>
    </source>
</evidence>
<proteinExistence type="inferred from homology"/>
<organism evidence="10 11">
    <name type="scientific">Candidatus Sungbacteria bacterium RIFCSPHIGHO2_02_FULL_51_29</name>
    <dbReference type="NCBI Taxonomy" id="1802273"/>
    <lineage>
        <taxon>Bacteria</taxon>
        <taxon>Candidatus Sungiibacteriota</taxon>
    </lineage>
</organism>
<keyword evidence="2" id="KW-1003">Cell membrane</keyword>
<sequence length="414" mass="44638">MKLTDSLKTATLGLRHAKVRSVLTMLGIVIGIASVTLLMSVGRSAQEVIIGQVQDIGSNIIFIFPGATKGSRFSSPPSVQGVVIKTLLKGDVDAMKRELSVERVAPQAHGQARIVYENNDTLVTYIGTTGDFFPIRNFNAAQGVVFTNADNQSFTHTIVLGAVIAETLFENTDPIGKTVRLKNATFTVRGVLEKKGLGPMGVDNDTLVFIPLDVALKQLLGIDYYSVVTVQGKDDYAIEFVKERVTAVLRQNHKITDPDKDDFTIRTQEDALELLGSITSILTIFLTSIASISLIVGGIGIMNIMLVSVVERTREIGLRKAIGATNGDIMQQFLWEAIILTVLGGVVGIAVGFFFTVVLYIAVVNFAGIDWVFSFPPSAVGLAVLVSTGVGIAFGIYPARRAAMKNPIDALRYE</sequence>
<evidence type="ECO:0000256" key="3">
    <source>
        <dbReference type="ARBA" id="ARBA00022692"/>
    </source>
</evidence>
<dbReference type="GO" id="GO:0005886">
    <property type="term" value="C:plasma membrane"/>
    <property type="evidence" value="ECO:0007669"/>
    <property type="project" value="UniProtKB-SubCell"/>
</dbReference>
<dbReference type="InterPro" id="IPR025857">
    <property type="entry name" value="MacB_PCD"/>
</dbReference>
<comment type="subcellular location">
    <subcellularLocation>
        <location evidence="1">Cell membrane</location>
        <topology evidence="1">Multi-pass membrane protein</topology>
    </subcellularLocation>
</comment>
<gene>
    <name evidence="10" type="ORF">A3C16_02545</name>
</gene>
<dbReference type="InterPro" id="IPR050250">
    <property type="entry name" value="Macrolide_Exporter_MacB"/>
</dbReference>
<dbReference type="AlphaFoldDB" id="A0A1G2KQH5"/>
<evidence type="ECO:0000256" key="4">
    <source>
        <dbReference type="ARBA" id="ARBA00022989"/>
    </source>
</evidence>
<keyword evidence="4 7" id="KW-1133">Transmembrane helix</keyword>
<feature type="transmembrane region" description="Helical" evidence="7">
    <location>
        <begin position="21"/>
        <end position="42"/>
    </location>
</feature>
<comment type="caution">
    <text evidence="10">The sequence shown here is derived from an EMBL/GenBank/DDBJ whole genome shotgun (WGS) entry which is preliminary data.</text>
</comment>
<dbReference type="PANTHER" id="PTHR30572:SF4">
    <property type="entry name" value="ABC TRANSPORTER PERMEASE YTRF"/>
    <property type="match status" value="1"/>
</dbReference>
<evidence type="ECO:0000259" key="9">
    <source>
        <dbReference type="Pfam" id="PF12704"/>
    </source>
</evidence>
<feature type="transmembrane region" description="Helical" evidence="7">
    <location>
        <begin position="375"/>
        <end position="397"/>
    </location>
</feature>
<keyword evidence="3 7" id="KW-0812">Transmembrane</keyword>
<comment type="similarity">
    <text evidence="6">Belongs to the ABC-4 integral membrane protein family.</text>
</comment>
<dbReference type="GO" id="GO:0022857">
    <property type="term" value="F:transmembrane transporter activity"/>
    <property type="evidence" value="ECO:0007669"/>
    <property type="project" value="TreeGrafter"/>
</dbReference>
<feature type="transmembrane region" description="Helical" evidence="7">
    <location>
        <begin position="337"/>
        <end position="363"/>
    </location>
</feature>
<dbReference type="Proteomes" id="UP000177811">
    <property type="component" value="Unassembled WGS sequence"/>
</dbReference>
<dbReference type="PANTHER" id="PTHR30572">
    <property type="entry name" value="MEMBRANE COMPONENT OF TRANSPORTER-RELATED"/>
    <property type="match status" value="1"/>
</dbReference>